<proteinExistence type="predicted"/>
<keyword evidence="3" id="KW-1185">Reference proteome</keyword>
<evidence type="ECO:0000313" key="3">
    <source>
        <dbReference type="Proteomes" id="UP001432027"/>
    </source>
</evidence>
<name>A0AAV5U9W5_9BILA</name>
<feature type="compositionally biased region" description="Low complexity" evidence="1">
    <location>
        <begin position="95"/>
        <end position="108"/>
    </location>
</feature>
<dbReference type="PANTHER" id="PTHR23409">
    <property type="entry name" value="RIBONUCLEOSIDE-DIPHOSPHATE REDUCTASE SMALL CHAIN"/>
    <property type="match status" value="1"/>
</dbReference>
<sequence length="612" mass="68519">ITSNTRKRNAPASGSKPRTEEELKEDFKQQIASGNVRTATDEEIKAKKAQIKRRKEVATAALVVTSALALDAAAPPPPKQTATVQPSNTQPSANTQPPTTDQPPTTTVQPPPSSSKPDVSDSKNAKIFEILLDKFIKQSDSASAKIIKGAKQNSDSWIEENKTLQVLLQDSIRSTTDNTSTIVKDYKKNSDIIVEGYKKQTTILVEENQKLQSLIKETIAIQKANAADSKRIANQGNFTFGLKDKDGKKIVVNSGETLPLAFCQMIGKTLFKQFQIYLNGILVEDSSPLYAWRSIIETELNFDKETKNSTLSLAGYATDEELNKPTSSGHKRRSTWIQKDGEAQFAATLKLNLFNQPRLLLNYVDFKLIAYLNEPKFVIDSFEIDKDQRAPEAQIYAYEILDMKLLLHEYELHDSASLAIEQLLKQENIVTYPLTNVEMRSFYVPPGRFDTPECRLLTSTLPKRVVMCMLMLSRTLVPIPKLRSTLDTLTSRTLSSNVVEEPFLLVLLTWTLKEIDTPAYLNMLEGTGMGRSVGNNGITREMYKNGFSFFVFEISSSLDSETFDLINLGTTSFNIKFNKKTPEPGLYCILHCEYVSVLTIDDNRVPHVDALM</sequence>
<dbReference type="Proteomes" id="UP001432027">
    <property type="component" value="Unassembled WGS sequence"/>
</dbReference>
<dbReference type="GO" id="GO:0004748">
    <property type="term" value="F:ribonucleoside-diphosphate reductase activity, thioredoxin disulfide as acceptor"/>
    <property type="evidence" value="ECO:0007669"/>
    <property type="project" value="TreeGrafter"/>
</dbReference>
<dbReference type="GO" id="GO:0009263">
    <property type="term" value="P:deoxyribonucleotide biosynthetic process"/>
    <property type="evidence" value="ECO:0007669"/>
    <property type="project" value="InterPro"/>
</dbReference>
<dbReference type="AlphaFoldDB" id="A0AAV5U9W5"/>
<dbReference type="InterPro" id="IPR000358">
    <property type="entry name" value="RNR_small_fam"/>
</dbReference>
<feature type="compositionally biased region" description="Basic and acidic residues" evidence="1">
    <location>
        <begin position="17"/>
        <end position="28"/>
    </location>
</feature>
<protein>
    <submittedName>
        <fullName evidence="2">Uncharacterized protein</fullName>
    </submittedName>
</protein>
<dbReference type="EMBL" id="BTSX01000006">
    <property type="protein sequence ID" value="GMT03592.1"/>
    <property type="molecule type" value="Genomic_DNA"/>
</dbReference>
<evidence type="ECO:0000313" key="2">
    <source>
        <dbReference type="EMBL" id="GMT03592.1"/>
    </source>
</evidence>
<feature type="compositionally biased region" description="Polar residues" evidence="1">
    <location>
        <begin position="80"/>
        <end position="94"/>
    </location>
</feature>
<dbReference type="PANTHER" id="PTHR23409:SF21">
    <property type="entry name" value="CAPSID PROTEIN"/>
    <property type="match status" value="1"/>
</dbReference>
<comment type="caution">
    <text evidence="2">The sequence shown here is derived from an EMBL/GenBank/DDBJ whole genome shotgun (WGS) entry which is preliminary data.</text>
</comment>
<evidence type="ECO:0000256" key="1">
    <source>
        <dbReference type="SAM" id="MobiDB-lite"/>
    </source>
</evidence>
<gene>
    <name evidence="2" type="ORF">PENTCL1PPCAC_25766</name>
</gene>
<organism evidence="2 3">
    <name type="scientific">Pristionchus entomophagus</name>
    <dbReference type="NCBI Taxonomy" id="358040"/>
    <lineage>
        <taxon>Eukaryota</taxon>
        <taxon>Metazoa</taxon>
        <taxon>Ecdysozoa</taxon>
        <taxon>Nematoda</taxon>
        <taxon>Chromadorea</taxon>
        <taxon>Rhabditida</taxon>
        <taxon>Rhabditina</taxon>
        <taxon>Diplogasteromorpha</taxon>
        <taxon>Diplogasteroidea</taxon>
        <taxon>Neodiplogasteridae</taxon>
        <taxon>Pristionchus</taxon>
    </lineage>
</organism>
<feature type="region of interest" description="Disordered" evidence="1">
    <location>
        <begin position="1"/>
        <end position="55"/>
    </location>
</feature>
<feature type="non-terminal residue" evidence="2">
    <location>
        <position position="1"/>
    </location>
</feature>
<accession>A0AAV5U9W5</accession>
<reference evidence="2" key="1">
    <citation type="submission" date="2023-10" db="EMBL/GenBank/DDBJ databases">
        <title>Genome assembly of Pristionchus species.</title>
        <authorList>
            <person name="Yoshida K."/>
            <person name="Sommer R.J."/>
        </authorList>
    </citation>
    <scope>NUCLEOTIDE SEQUENCE</scope>
    <source>
        <strain evidence="2">RS0144</strain>
    </source>
</reference>
<dbReference type="GO" id="GO:0005829">
    <property type="term" value="C:cytosol"/>
    <property type="evidence" value="ECO:0007669"/>
    <property type="project" value="TreeGrafter"/>
</dbReference>
<feature type="region of interest" description="Disordered" evidence="1">
    <location>
        <begin position="70"/>
        <end position="122"/>
    </location>
</feature>